<dbReference type="InterPro" id="IPR035959">
    <property type="entry name" value="RutC-like_sf"/>
</dbReference>
<dbReference type="GO" id="GO:0005829">
    <property type="term" value="C:cytosol"/>
    <property type="evidence" value="ECO:0007669"/>
    <property type="project" value="TreeGrafter"/>
</dbReference>
<dbReference type="SUPFAM" id="SSF55298">
    <property type="entry name" value="YjgF-like"/>
    <property type="match status" value="1"/>
</dbReference>
<dbReference type="AlphaFoldDB" id="A0A0B7AFG0"/>
<reference evidence="2" key="1">
    <citation type="submission" date="2014-12" db="EMBL/GenBank/DDBJ databases">
        <title>Insight into the proteome of Arion vulgaris.</title>
        <authorList>
            <person name="Aradska J."/>
            <person name="Bulat T."/>
            <person name="Smidak R."/>
            <person name="Sarate P."/>
            <person name="Gangsoo J."/>
            <person name="Sialana F."/>
            <person name="Bilban M."/>
            <person name="Lubec G."/>
        </authorList>
    </citation>
    <scope>NUCLEOTIDE SEQUENCE</scope>
    <source>
        <tissue evidence="2">Skin</tissue>
    </source>
</reference>
<dbReference type="GO" id="GO:0005739">
    <property type="term" value="C:mitochondrion"/>
    <property type="evidence" value="ECO:0007669"/>
    <property type="project" value="TreeGrafter"/>
</dbReference>
<dbReference type="EMBL" id="HACG01032512">
    <property type="protein sequence ID" value="CEK79377.1"/>
    <property type="molecule type" value="Transcribed_RNA"/>
</dbReference>
<gene>
    <name evidence="2" type="primary">ORF115089</name>
</gene>
<dbReference type="PANTHER" id="PTHR11803:SF39">
    <property type="entry name" value="2-IMINOBUTANOATE_2-IMINOPROPANOATE DEAMINASE"/>
    <property type="match status" value="1"/>
</dbReference>
<sequence>MASKIVRRIISTSKAPKAVGPYSQAVQVNHTLYISGQIGFIPETMEIIPGGTVAEADQVLKNLGAILEAAGSSYEKVVKTTVLLTNINDYVAVNEVYTKYFSNSKPARAAYQVAALPKGANVEIEAVAIVGDVTDANVTSSL</sequence>
<dbReference type="InterPro" id="IPR006056">
    <property type="entry name" value="RidA"/>
</dbReference>
<dbReference type="FunFam" id="3.30.1330.40:FF:000001">
    <property type="entry name" value="L-PSP family endoribonuclease"/>
    <property type="match status" value="1"/>
</dbReference>
<dbReference type="PROSITE" id="PS01094">
    <property type="entry name" value="UPF0076"/>
    <property type="match status" value="1"/>
</dbReference>
<name>A0A0B7AFG0_9EUPU</name>
<accession>A0A0B7AFG0</accession>
<evidence type="ECO:0000256" key="1">
    <source>
        <dbReference type="ARBA" id="ARBA00010552"/>
    </source>
</evidence>
<comment type="similarity">
    <text evidence="1">Belongs to the RutC family.</text>
</comment>
<dbReference type="GO" id="GO:0019239">
    <property type="term" value="F:deaminase activity"/>
    <property type="evidence" value="ECO:0007669"/>
    <property type="project" value="TreeGrafter"/>
</dbReference>
<dbReference type="CDD" id="cd00448">
    <property type="entry name" value="YjgF_YER057c_UK114_family"/>
    <property type="match status" value="1"/>
</dbReference>
<protein>
    <recommendedName>
        <fullName evidence="3">2-iminobutanoate/2-iminopropanoate deaminase</fullName>
    </recommendedName>
</protein>
<evidence type="ECO:0008006" key="3">
    <source>
        <dbReference type="Google" id="ProtNLM"/>
    </source>
</evidence>
<evidence type="ECO:0000313" key="2">
    <source>
        <dbReference type="EMBL" id="CEK79377.1"/>
    </source>
</evidence>
<proteinExistence type="inferred from homology"/>
<dbReference type="Pfam" id="PF01042">
    <property type="entry name" value="Ribonuc_L-PSP"/>
    <property type="match status" value="1"/>
</dbReference>
<dbReference type="InterPro" id="IPR006175">
    <property type="entry name" value="YjgF/YER057c/UK114"/>
</dbReference>
<dbReference type="PANTHER" id="PTHR11803">
    <property type="entry name" value="2-IMINOBUTANOATE/2-IMINOPROPANOATE DEAMINASE RIDA"/>
    <property type="match status" value="1"/>
</dbReference>
<dbReference type="NCBIfam" id="TIGR00004">
    <property type="entry name" value="Rid family detoxifying hydrolase"/>
    <property type="match status" value="1"/>
</dbReference>
<dbReference type="InterPro" id="IPR019897">
    <property type="entry name" value="RidA_CS"/>
</dbReference>
<organism evidence="2">
    <name type="scientific">Arion vulgaris</name>
    <dbReference type="NCBI Taxonomy" id="1028688"/>
    <lineage>
        <taxon>Eukaryota</taxon>
        <taxon>Metazoa</taxon>
        <taxon>Spiralia</taxon>
        <taxon>Lophotrochozoa</taxon>
        <taxon>Mollusca</taxon>
        <taxon>Gastropoda</taxon>
        <taxon>Heterobranchia</taxon>
        <taxon>Euthyneura</taxon>
        <taxon>Panpulmonata</taxon>
        <taxon>Eupulmonata</taxon>
        <taxon>Stylommatophora</taxon>
        <taxon>Helicina</taxon>
        <taxon>Arionoidea</taxon>
        <taxon>Arionidae</taxon>
        <taxon>Arion</taxon>
    </lineage>
</organism>
<dbReference type="Gene3D" id="3.30.1330.40">
    <property type="entry name" value="RutC-like"/>
    <property type="match status" value="1"/>
</dbReference>